<sequence length="127" mass="12787">MITRSQKKAMGSRTNSTSSASSASTVPPVKAAEAARKQQLAEIAKKEAAAAAAVSAAEREAVEATFEAEVAALAAEDAMSTRSRSTADWVANSNHTGAAPPAVGLEAPTTSFPDGESGHIVSTGGCR</sequence>
<reference evidence="2 3" key="1">
    <citation type="submission" date="2024-06" db="EMBL/GenBank/DDBJ databases">
        <title>A chromosome-level genome assembly of beet webworm, Loxostege sticticalis.</title>
        <authorList>
            <person name="Zhang Y."/>
        </authorList>
    </citation>
    <scope>NUCLEOTIDE SEQUENCE [LARGE SCALE GENOMIC DNA]</scope>
    <source>
        <strain evidence="2">AQ026</strain>
        <tissue evidence="2">Whole body</tissue>
    </source>
</reference>
<evidence type="ECO:0000313" key="3">
    <source>
        <dbReference type="Proteomes" id="UP001549920"/>
    </source>
</evidence>
<dbReference type="EMBL" id="JBEUOH010000001">
    <property type="protein sequence ID" value="KAL0902587.1"/>
    <property type="molecule type" value="Genomic_DNA"/>
</dbReference>
<gene>
    <name evidence="2" type="ORF">ABMA27_000423</name>
</gene>
<accession>A0ABR3INE0</accession>
<feature type="compositionally biased region" description="Low complexity" evidence="1">
    <location>
        <begin position="16"/>
        <end position="29"/>
    </location>
</feature>
<evidence type="ECO:0000256" key="1">
    <source>
        <dbReference type="SAM" id="MobiDB-lite"/>
    </source>
</evidence>
<comment type="caution">
    <text evidence="2">The sequence shown here is derived from an EMBL/GenBank/DDBJ whole genome shotgun (WGS) entry which is preliminary data.</text>
</comment>
<protein>
    <submittedName>
        <fullName evidence="2">Uncharacterized protein</fullName>
    </submittedName>
</protein>
<keyword evidence="3" id="KW-1185">Reference proteome</keyword>
<organism evidence="2 3">
    <name type="scientific">Loxostege sticticalis</name>
    <name type="common">Beet webworm moth</name>
    <dbReference type="NCBI Taxonomy" id="481309"/>
    <lineage>
        <taxon>Eukaryota</taxon>
        <taxon>Metazoa</taxon>
        <taxon>Ecdysozoa</taxon>
        <taxon>Arthropoda</taxon>
        <taxon>Hexapoda</taxon>
        <taxon>Insecta</taxon>
        <taxon>Pterygota</taxon>
        <taxon>Neoptera</taxon>
        <taxon>Endopterygota</taxon>
        <taxon>Lepidoptera</taxon>
        <taxon>Glossata</taxon>
        <taxon>Ditrysia</taxon>
        <taxon>Pyraloidea</taxon>
        <taxon>Crambidae</taxon>
        <taxon>Pyraustinae</taxon>
        <taxon>Loxostege</taxon>
    </lineage>
</organism>
<feature type="region of interest" description="Disordered" evidence="1">
    <location>
        <begin position="91"/>
        <end position="127"/>
    </location>
</feature>
<proteinExistence type="predicted"/>
<name>A0ABR3INE0_LOXSC</name>
<dbReference type="Proteomes" id="UP001549920">
    <property type="component" value="Unassembled WGS sequence"/>
</dbReference>
<evidence type="ECO:0000313" key="2">
    <source>
        <dbReference type="EMBL" id="KAL0902587.1"/>
    </source>
</evidence>
<feature type="region of interest" description="Disordered" evidence="1">
    <location>
        <begin position="1"/>
        <end position="39"/>
    </location>
</feature>